<reference evidence="6" key="2">
    <citation type="submission" date="2023-06" db="EMBL/GenBank/DDBJ databases">
        <authorList>
            <consortium name="Lawrence Berkeley National Laboratory"/>
            <person name="Mondo S.J."/>
            <person name="Hensen N."/>
            <person name="Bonometti L."/>
            <person name="Westerberg I."/>
            <person name="Brannstrom I.O."/>
            <person name="Guillou S."/>
            <person name="Cros-Aarteil S."/>
            <person name="Calhoun S."/>
            <person name="Haridas S."/>
            <person name="Kuo A."/>
            <person name="Pangilinan J."/>
            <person name="Riley R."/>
            <person name="Labutti K."/>
            <person name="Andreopoulos B."/>
            <person name="Lipzen A."/>
            <person name="Chen C."/>
            <person name="Yanf M."/>
            <person name="Daum C."/>
            <person name="Ng V."/>
            <person name="Clum A."/>
            <person name="Steindorff A."/>
            <person name="Ohm R."/>
            <person name="Martin F."/>
            <person name="Silar P."/>
            <person name="Natvig D."/>
            <person name="Lalanne C."/>
            <person name="Gautier V."/>
            <person name="Ament-Velasquez S.L."/>
            <person name="Kruys A."/>
            <person name="Hutchinson M.I."/>
            <person name="Powell A.J."/>
            <person name="Barry K."/>
            <person name="Miller A.N."/>
            <person name="Grigoriev I.V."/>
            <person name="Debuchy R."/>
            <person name="Gladieux P."/>
            <person name="Thoren M.H."/>
            <person name="Johannesson H."/>
        </authorList>
    </citation>
    <scope>NUCLEOTIDE SEQUENCE</scope>
    <source>
        <strain evidence="6">CBS 333.67</strain>
    </source>
</reference>
<evidence type="ECO:0000313" key="7">
    <source>
        <dbReference type="Proteomes" id="UP001273166"/>
    </source>
</evidence>
<accession>A0AAJ0LXY6</accession>
<dbReference type="InterPro" id="IPR007219">
    <property type="entry name" value="XnlR_reg_dom"/>
</dbReference>
<dbReference type="SMART" id="SM00906">
    <property type="entry name" value="Fungal_trans"/>
    <property type="match status" value="1"/>
</dbReference>
<comment type="caution">
    <text evidence="6">The sequence shown here is derived from an EMBL/GenBank/DDBJ whole genome shotgun (WGS) entry which is preliminary data.</text>
</comment>
<dbReference type="GO" id="GO:0006351">
    <property type="term" value="P:DNA-templated transcription"/>
    <property type="evidence" value="ECO:0007669"/>
    <property type="project" value="InterPro"/>
</dbReference>
<dbReference type="GO" id="GO:0008270">
    <property type="term" value="F:zinc ion binding"/>
    <property type="evidence" value="ECO:0007669"/>
    <property type="project" value="InterPro"/>
</dbReference>
<keyword evidence="2" id="KW-0479">Metal-binding</keyword>
<dbReference type="CDD" id="cd12148">
    <property type="entry name" value="fungal_TF_MHR"/>
    <property type="match status" value="1"/>
</dbReference>
<dbReference type="Gene3D" id="4.10.240.10">
    <property type="entry name" value="Zn(2)-C6 fungal-type DNA-binding domain"/>
    <property type="match status" value="1"/>
</dbReference>
<dbReference type="AlphaFoldDB" id="A0AAJ0LXY6"/>
<dbReference type="PROSITE" id="PS50048">
    <property type="entry name" value="ZN2_CY6_FUNGAL_2"/>
    <property type="match status" value="1"/>
</dbReference>
<name>A0AAJ0LXY6_9PEZI</name>
<dbReference type="Pfam" id="PF00172">
    <property type="entry name" value="Zn_clus"/>
    <property type="match status" value="1"/>
</dbReference>
<dbReference type="GO" id="GO:0000981">
    <property type="term" value="F:DNA-binding transcription factor activity, RNA polymerase II-specific"/>
    <property type="evidence" value="ECO:0007669"/>
    <property type="project" value="InterPro"/>
</dbReference>
<feature type="compositionally biased region" description="Acidic residues" evidence="4">
    <location>
        <begin position="139"/>
        <end position="150"/>
    </location>
</feature>
<proteinExistence type="predicted"/>
<dbReference type="Pfam" id="PF04082">
    <property type="entry name" value="Fungal_trans"/>
    <property type="match status" value="1"/>
</dbReference>
<dbReference type="SMART" id="SM00066">
    <property type="entry name" value="GAL4"/>
    <property type="match status" value="1"/>
</dbReference>
<evidence type="ECO:0000259" key="5">
    <source>
        <dbReference type="PROSITE" id="PS50048"/>
    </source>
</evidence>
<evidence type="ECO:0000313" key="6">
    <source>
        <dbReference type="EMBL" id="KAK3301745.1"/>
    </source>
</evidence>
<sequence length="733" mass="82395">MSTDKAADTAKPSPDAGGTSNPKPPRVYACVLCQKRKIKCDRVFPCSNCTRSKAICVASRLLPRQRRRRFPERELLERIRHYEDLLRQHHVRFEPLHPPAGGVAVSDHVSPPLNVSSPDAGQSEAWSVVSTLEPKNCDAEDDDTGDEETDSGFLKDGDDLRGAVITKAWDHLMAERGDDLTANGHHLLFGSPPSQIKDDLAGSHPPQAQIFQLWQIYLDNVNPLFKVTHTPTLQTRIVNAISDLTSVSAPLEALMFSIYSVSLLAISEEHCRAVFGSPKEELMARYQFACRQALVNCRFLHTGDHDCLVALYLYLVSMKSKADPRSVSSMMAIAIRTAQRMGYHSESSNAKCNPLEAELRRRLWWSLVIFDNRVCEVVDYKPPTLAPTWDCRPPMNLNDFELRAEAKSPPPVSERPSEALFAVVRSEISDFIRHSAFHLDYIDPLLTTLAEAKTAAGRTSPSGRRNLPDLQRTVEEMLRRCDPQNPLHFMTMWMARGFLARIQLLEYRWRRASLPAPPGLPDPAHDPALAYACTMLDCDTKLMTSPLIEGFVWHIESFYFPFVAYAYILQRLKKQPNDQADRAWESMSDNYEARRMDSGKLDNHSFKFGNHPFFVIFARMVMVAWEAREAMLMQQDITPQVPRIVARVKSKMEQRGLDFALQSKSAVALVNLGESAMPRSGPLSFAGTAPGASPFGAPTTAGFAPYPDILSFDMDSNFMSNMTWGMMQGRLWS</sequence>
<keyword evidence="3" id="KW-0539">Nucleus</keyword>
<organism evidence="6 7">
    <name type="scientific">Chaetomium strumarium</name>
    <dbReference type="NCBI Taxonomy" id="1170767"/>
    <lineage>
        <taxon>Eukaryota</taxon>
        <taxon>Fungi</taxon>
        <taxon>Dikarya</taxon>
        <taxon>Ascomycota</taxon>
        <taxon>Pezizomycotina</taxon>
        <taxon>Sordariomycetes</taxon>
        <taxon>Sordariomycetidae</taxon>
        <taxon>Sordariales</taxon>
        <taxon>Chaetomiaceae</taxon>
        <taxon>Chaetomium</taxon>
    </lineage>
</organism>
<gene>
    <name evidence="6" type="ORF">B0T15DRAFT_404895</name>
</gene>
<reference evidence="6" key="1">
    <citation type="journal article" date="2023" name="Mol. Phylogenet. Evol.">
        <title>Genome-scale phylogeny and comparative genomics of the fungal order Sordariales.</title>
        <authorList>
            <person name="Hensen N."/>
            <person name="Bonometti L."/>
            <person name="Westerberg I."/>
            <person name="Brannstrom I.O."/>
            <person name="Guillou S."/>
            <person name="Cros-Aarteil S."/>
            <person name="Calhoun S."/>
            <person name="Haridas S."/>
            <person name="Kuo A."/>
            <person name="Mondo S."/>
            <person name="Pangilinan J."/>
            <person name="Riley R."/>
            <person name="LaButti K."/>
            <person name="Andreopoulos B."/>
            <person name="Lipzen A."/>
            <person name="Chen C."/>
            <person name="Yan M."/>
            <person name="Daum C."/>
            <person name="Ng V."/>
            <person name="Clum A."/>
            <person name="Steindorff A."/>
            <person name="Ohm R.A."/>
            <person name="Martin F."/>
            <person name="Silar P."/>
            <person name="Natvig D.O."/>
            <person name="Lalanne C."/>
            <person name="Gautier V."/>
            <person name="Ament-Velasquez S.L."/>
            <person name="Kruys A."/>
            <person name="Hutchinson M.I."/>
            <person name="Powell A.J."/>
            <person name="Barry K."/>
            <person name="Miller A.N."/>
            <person name="Grigoriev I.V."/>
            <person name="Debuchy R."/>
            <person name="Gladieux P."/>
            <person name="Hiltunen Thoren M."/>
            <person name="Johannesson H."/>
        </authorList>
    </citation>
    <scope>NUCLEOTIDE SEQUENCE</scope>
    <source>
        <strain evidence="6">CBS 333.67</strain>
    </source>
</reference>
<dbReference type="GO" id="GO:0005634">
    <property type="term" value="C:nucleus"/>
    <property type="evidence" value="ECO:0007669"/>
    <property type="project" value="UniProtKB-SubCell"/>
</dbReference>
<dbReference type="InterPro" id="IPR050613">
    <property type="entry name" value="Sec_Metabolite_Reg"/>
</dbReference>
<dbReference type="InterPro" id="IPR036864">
    <property type="entry name" value="Zn2-C6_fun-type_DNA-bd_sf"/>
</dbReference>
<dbReference type="CDD" id="cd00067">
    <property type="entry name" value="GAL4"/>
    <property type="match status" value="1"/>
</dbReference>
<feature type="region of interest" description="Disordered" evidence="4">
    <location>
        <begin position="102"/>
        <end position="155"/>
    </location>
</feature>
<dbReference type="PANTHER" id="PTHR31001:SF45">
    <property type="entry name" value="ZN(II)2CYS6 TRANSCRIPTION FACTOR (EUROFUNG)"/>
    <property type="match status" value="1"/>
</dbReference>
<dbReference type="EMBL" id="JAUDZG010000008">
    <property type="protein sequence ID" value="KAK3301745.1"/>
    <property type="molecule type" value="Genomic_DNA"/>
</dbReference>
<dbReference type="GeneID" id="87884101"/>
<dbReference type="GO" id="GO:0003677">
    <property type="term" value="F:DNA binding"/>
    <property type="evidence" value="ECO:0007669"/>
    <property type="project" value="InterPro"/>
</dbReference>
<dbReference type="Proteomes" id="UP001273166">
    <property type="component" value="Unassembled WGS sequence"/>
</dbReference>
<evidence type="ECO:0000256" key="2">
    <source>
        <dbReference type="ARBA" id="ARBA00022723"/>
    </source>
</evidence>
<dbReference type="SUPFAM" id="SSF57701">
    <property type="entry name" value="Zn2/Cys6 DNA-binding domain"/>
    <property type="match status" value="1"/>
</dbReference>
<evidence type="ECO:0000256" key="1">
    <source>
        <dbReference type="ARBA" id="ARBA00004123"/>
    </source>
</evidence>
<feature type="region of interest" description="Disordered" evidence="4">
    <location>
        <begin position="1"/>
        <end position="22"/>
    </location>
</feature>
<keyword evidence="7" id="KW-1185">Reference proteome</keyword>
<comment type="subcellular location">
    <subcellularLocation>
        <location evidence="1">Nucleus</location>
    </subcellularLocation>
</comment>
<evidence type="ECO:0000256" key="4">
    <source>
        <dbReference type="SAM" id="MobiDB-lite"/>
    </source>
</evidence>
<dbReference type="InterPro" id="IPR001138">
    <property type="entry name" value="Zn2Cys6_DnaBD"/>
</dbReference>
<evidence type="ECO:0000256" key="3">
    <source>
        <dbReference type="ARBA" id="ARBA00023242"/>
    </source>
</evidence>
<dbReference type="RefSeq" id="XP_062717525.1">
    <property type="nucleotide sequence ID" value="XM_062865272.1"/>
</dbReference>
<dbReference type="PANTHER" id="PTHR31001">
    <property type="entry name" value="UNCHARACTERIZED TRANSCRIPTIONAL REGULATORY PROTEIN"/>
    <property type="match status" value="1"/>
</dbReference>
<feature type="domain" description="Zn(2)-C6 fungal-type" evidence="5">
    <location>
        <begin position="29"/>
        <end position="58"/>
    </location>
</feature>
<feature type="compositionally biased region" description="Polar residues" evidence="4">
    <location>
        <begin position="113"/>
        <end position="130"/>
    </location>
</feature>
<protein>
    <recommendedName>
        <fullName evidence="5">Zn(2)-C6 fungal-type domain-containing protein</fullName>
    </recommendedName>
</protein>